<keyword evidence="1 4" id="KW-0479">Metal-binding</keyword>
<dbReference type="KEGG" id="gsl:Gasu_34780"/>
<feature type="domain" description="RING-type" evidence="6">
    <location>
        <begin position="224"/>
        <end position="263"/>
    </location>
</feature>
<dbReference type="STRING" id="130081.M2W0E9"/>
<dbReference type="InterPro" id="IPR013083">
    <property type="entry name" value="Znf_RING/FYVE/PHD"/>
</dbReference>
<dbReference type="PROSITE" id="PS50089">
    <property type="entry name" value="ZF_RING_2"/>
    <property type="match status" value="1"/>
</dbReference>
<dbReference type="OrthoDB" id="25761at2759"/>
<sequence length="278" mass="32003">MFCNCCSNFCKQILKESFSFKDMLENEKKRTDDDDDDPLSQLGQLKKRNRNSKKLTTLSTEEEEEEEPSHELIEPDRKSVKDNNSIGRTTTSKPFHFTSRIQNEPLKHLAYDSNPSAMPSGPQDQLATVVEEEPTERKKRGIFGPKTAPSHIRVSVRFDYQPDICKDYKETGYCGFGDACKFLHDRSDYKGSWQLDQEWEEEQKQKKRATLVENKKVEQLPFACFICRKSFVSPVVTLCGHYFCESCALEYHRKNGGRCAVCSKATKGVFNTAHKLQK</sequence>
<feature type="domain" description="C3H1-type" evidence="7">
    <location>
        <begin position="159"/>
        <end position="187"/>
    </location>
</feature>
<feature type="compositionally biased region" description="Basic and acidic residues" evidence="5">
    <location>
        <begin position="69"/>
        <end position="81"/>
    </location>
</feature>
<evidence type="ECO:0000313" key="9">
    <source>
        <dbReference type="Proteomes" id="UP000030680"/>
    </source>
</evidence>
<proteinExistence type="predicted"/>
<dbReference type="GO" id="GO:0005684">
    <property type="term" value="C:U2-type spliceosomal complex"/>
    <property type="evidence" value="ECO:0007669"/>
    <property type="project" value="TreeGrafter"/>
</dbReference>
<evidence type="ECO:0000313" key="8">
    <source>
        <dbReference type="EMBL" id="EME29086.1"/>
    </source>
</evidence>
<evidence type="ECO:0000256" key="1">
    <source>
        <dbReference type="ARBA" id="ARBA00022723"/>
    </source>
</evidence>
<reference evidence="9" key="1">
    <citation type="journal article" date="2013" name="Science">
        <title>Gene transfer from bacteria and archaea facilitated evolution of an extremophilic eukaryote.</title>
        <authorList>
            <person name="Schonknecht G."/>
            <person name="Chen W.H."/>
            <person name="Ternes C.M."/>
            <person name="Barbier G.G."/>
            <person name="Shrestha R.P."/>
            <person name="Stanke M."/>
            <person name="Brautigam A."/>
            <person name="Baker B.J."/>
            <person name="Banfield J.F."/>
            <person name="Garavito R.M."/>
            <person name="Carr K."/>
            <person name="Wilkerson C."/>
            <person name="Rensing S.A."/>
            <person name="Gagneul D."/>
            <person name="Dickenson N.E."/>
            <person name="Oesterhelt C."/>
            <person name="Lercher M.J."/>
            <person name="Weber A.P."/>
        </authorList>
    </citation>
    <scope>NUCLEOTIDE SEQUENCE [LARGE SCALE GENOMIC DNA]</scope>
    <source>
        <strain evidence="9">074W</strain>
    </source>
</reference>
<dbReference type="InterPro" id="IPR001841">
    <property type="entry name" value="Znf_RING"/>
</dbReference>
<dbReference type="InterPro" id="IPR036855">
    <property type="entry name" value="Znf_CCCH_sf"/>
</dbReference>
<protein>
    <recommendedName>
        <fullName evidence="10">Pre-mRNA-splicing factor CWC24</fullName>
    </recommendedName>
</protein>
<dbReference type="InterPro" id="IPR000571">
    <property type="entry name" value="Znf_CCCH"/>
</dbReference>
<dbReference type="Gramene" id="EME29086">
    <property type="protein sequence ID" value="EME29086"/>
    <property type="gene ID" value="Gasu_34780"/>
</dbReference>
<evidence type="ECO:0008006" key="10">
    <source>
        <dbReference type="Google" id="ProtNLM"/>
    </source>
</evidence>
<keyword evidence="3 4" id="KW-0862">Zinc</keyword>
<dbReference type="Gene3D" id="3.30.40.10">
    <property type="entry name" value="Zinc/RING finger domain, C3HC4 (zinc finger)"/>
    <property type="match status" value="1"/>
</dbReference>
<dbReference type="SUPFAM" id="SSF57850">
    <property type="entry name" value="RING/U-box"/>
    <property type="match status" value="1"/>
</dbReference>
<dbReference type="PROSITE" id="PS50103">
    <property type="entry name" value="ZF_C3H1"/>
    <property type="match status" value="1"/>
</dbReference>
<dbReference type="eggNOG" id="KOG1813">
    <property type="taxonomic scope" value="Eukaryota"/>
</dbReference>
<accession>M2W0E9</accession>
<dbReference type="Gene3D" id="4.10.1000.10">
    <property type="entry name" value="Zinc finger, CCCH-type"/>
    <property type="match status" value="1"/>
</dbReference>
<keyword evidence="9" id="KW-1185">Reference proteome</keyword>
<dbReference type="CDD" id="cd16539">
    <property type="entry name" value="RING-HC_RNF113A_B"/>
    <property type="match status" value="1"/>
</dbReference>
<dbReference type="EMBL" id="KB454512">
    <property type="protein sequence ID" value="EME29086.1"/>
    <property type="molecule type" value="Genomic_DNA"/>
</dbReference>
<evidence type="ECO:0000256" key="2">
    <source>
        <dbReference type="ARBA" id="ARBA00022771"/>
    </source>
</evidence>
<dbReference type="SUPFAM" id="SSF90229">
    <property type="entry name" value="CCCH zinc finger"/>
    <property type="match status" value="1"/>
</dbReference>
<dbReference type="PANTHER" id="PTHR12930">
    <property type="entry name" value="ZINC FINGER PROTEIN 183"/>
    <property type="match status" value="1"/>
</dbReference>
<dbReference type="RefSeq" id="XP_005705606.1">
    <property type="nucleotide sequence ID" value="XM_005705549.1"/>
</dbReference>
<feature type="region of interest" description="Disordered" evidence="5">
    <location>
        <begin position="27"/>
        <end position="95"/>
    </location>
</feature>
<dbReference type="Proteomes" id="UP000030680">
    <property type="component" value="Unassembled WGS sequence"/>
</dbReference>
<evidence type="ECO:0000256" key="3">
    <source>
        <dbReference type="ARBA" id="ARBA00022833"/>
    </source>
</evidence>
<dbReference type="GO" id="GO:0008270">
    <property type="term" value="F:zinc ion binding"/>
    <property type="evidence" value="ECO:0007669"/>
    <property type="project" value="UniProtKB-KW"/>
</dbReference>
<feature type="zinc finger region" description="C3H1-type" evidence="4">
    <location>
        <begin position="159"/>
        <end position="187"/>
    </location>
</feature>
<dbReference type="AlphaFoldDB" id="M2W0E9"/>
<dbReference type="InterPro" id="IPR017907">
    <property type="entry name" value="Znf_RING_CS"/>
</dbReference>
<dbReference type="GeneID" id="17087910"/>
<evidence type="ECO:0000259" key="6">
    <source>
        <dbReference type="PROSITE" id="PS50089"/>
    </source>
</evidence>
<evidence type="ECO:0000259" key="7">
    <source>
        <dbReference type="PROSITE" id="PS50103"/>
    </source>
</evidence>
<dbReference type="GO" id="GO:0034247">
    <property type="term" value="P:snoRNA splicing"/>
    <property type="evidence" value="ECO:0007669"/>
    <property type="project" value="TreeGrafter"/>
</dbReference>
<dbReference type="InterPro" id="IPR039971">
    <property type="entry name" value="CWC24-like"/>
</dbReference>
<dbReference type="SMART" id="SM00184">
    <property type="entry name" value="RING"/>
    <property type="match status" value="1"/>
</dbReference>
<gene>
    <name evidence="8" type="ORF">Gasu_34780</name>
</gene>
<dbReference type="PANTHER" id="PTHR12930:SF0">
    <property type="entry name" value="RING FINGER PROTEIN 113B"/>
    <property type="match status" value="1"/>
</dbReference>
<evidence type="ECO:0000256" key="4">
    <source>
        <dbReference type="PROSITE-ProRule" id="PRU00723"/>
    </source>
</evidence>
<dbReference type="PROSITE" id="PS00518">
    <property type="entry name" value="ZF_RING_1"/>
    <property type="match status" value="1"/>
</dbReference>
<dbReference type="Pfam" id="PF00642">
    <property type="entry name" value="zf-CCCH"/>
    <property type="match status" value="1"/>
</dbReference>
<organism evidence="8 9">
    <name type="scientific">Galdieria sulphuraria</name>
    <name type="common">Red alga</name>
    <dbReference type="NCBI Taxonomy" id="130081"/>
    <lineage>
        <taxon>Eukaryota</taxon>
        <taxon>Rhodophyta</taxon>
        <taxon>Bangiophyceae</taxon>
        <taxon>Galdieriales</taxon>
        <taxon>Galdieriaceae</taxon>
        <taxon>Galdieria</taxon>
    </lineage>
</organism>
<evidence type="ECO:0000256" key="5">
    <source>
        <dbReference type="SAM" id="MobiDB-lite"/>
    </source>
</evidence>
<feature type="compositionally biased region" description="Polar residues" evidence="5">
    <location>
        <begin position="82"/>
        <end position="93"/>
    </location>
</feature>
<name>M2W0E9_GALSU</name>
<dbReference type="Pfam" id="PF13920">
    <property type="entry name" value="zf-C3HC4_3"/>
    <property type="match status" value="1"/>
</dbReference>
<keyword evidence="2 4" id="KW-0863">Zinc-finger</keyword>
<dbReference type="SMART" id="SM00356">
    <property type="entry name" value="ZnF_C3H1"/>
    <property type="match status" value="1"/>
</dbReference>